<evidence type="ECO:0000313" key="2">
    <source>
        <dbReference type="EMBL" id="GBP51392.1"/>
    </source>
</evidence>
<comment type="caution">
    <text evidence="2">The sequence shown here is derived from an EMBL/GenBank/DDBJ whole genome shotgun (WGS) entry which is preliminary data.</text>
</comment>
<feature type="region of interest" description="Disordered" evidence="1">
    <location>
        <begin position="90"/>
        <end position="109"/>
    </location>
</feature>
<proteinExistence type="predicted"/>
<protein>
    <submittedName>
        <fullName evidence="2">Uncharacterized protein</fullName>
    </submittedName>
</protein>
<evidence type="ECO:0000313" key="3">
    <source>
        <dbReference type="Proteomes" id="UP000299102"/>
    </source>
</evidence>
<dbReference type="Proteomes" id="UP000299102">
    <property type="component" value="Unassembled WGS sequence"/>
</dbReference>
<dbReference type="AlphaFoldDB" id="A0A4C1WLL5"/>
<feature type="compositionally biased region" description="Polar residues" evidence="1">
    <location>
        <begin position="9"/>
        <end position="23"/>
    </location>
</feature>
<accession>A0A4C1WLL5</accession>
<feature type="region of interest" description="Disordered" evidence="1">
    <location>
        <begin position="1"/>
        <end position="23"/>
    </location>
</feature>
<sequence length="109" mass="12497">MLRSLGSAKITQPSAGFENSSLSPEDVASSILTKAIYPFCSRGPRRGRFLSPLLSKCRSLNRVSRYCNLERTPDWVRPFPNKRTCVRPYLNTYEPRDEQNNNDERASEK</sequence>
<reference evidence="2 3" key="1">
    <citation type="journal article" date="2019" name="Commun. Biol.">
        <title>The bagworm genome reveals a unique fibroin gene that provides high tensile strength.</title>
        <authorList>
            <person name="Kono N."/>
            <person name="Nakamura H."/>
            <person name="Ohtoshi R."/>
            <person name="Tomita M."/>
            <person name="Numata K."/>
            <person name="Arakawa K."/>
        </authorList>
    </citation>
    <scope>NUCLEOTIDE SEQUENCE [LARGE SCALE GENOMIC DNA]</scope>
</reference>
<keyword evidence="3" id="KW-1185">Reference proteome</keyword>
<evidence type="ECO:0000256" key="1">
    <source>
        <dbReference type="SAM" id="MobiDB-lite"/>
    </source>
</evidence>
<feature type="compositionally biased region" description="Basic and acidic residues" evidence="1">
    <location>
        <begin position="94"/>
        <end position="109"/>
    </location>
</feature>
<organism evidence="2 3">
    <name type="scientific">Eumeta variegata</name>
    <name type="common">Bagworm moth</name>
    <name type="synonym">Eumeta japonica</name>
    <dbReference type="NCBI Taxonomy" id="151549"/>
    <lineage>
        <taxon>Eukaryota</taxon>
        <taxon>Metazoa</taxon>
        <taxon>Ecdysozoa</taxon>
        <taxon>Arthropoda</taxon>
        <taxon>Hexapoda</taxon>
        <taxon>Insecta</taxon>
        <taxon>Pterygota</taxon>
        <taxon>Neoptera</taxon>
        <taxon>Endopterygota</taxon>
        <taxon>Lepidoptera</taxon>
        <taxon>Glossata</taxon>
        <taxon>Ditrysia</taxon>
        <taxon>Tineoidea</taxon>
        <taxon>Psychidae</taxon>
        <taxon>Oiketicinae</taxon>
        <taxon>Eumeta</taxon>
    </lineage>
</organism>
<dbReference type="EMBL" id="BGZK01000580">
    <property type="protein sequence ID" value="GBP51392.1"/>
    <property type="molecule type" value="Genomic_DNA"/>
</dbReference>
<gene>
    <name evidence="2" type="ORF">EVAR_38786_1</name>
</gene>
<name>A0A4C1WLL5_EUMVA</name>